<evidence type="ECO:0000313" key="4">
    <source>
        <dbReference type="Proteomes" id="UP001185779"/>
    </source>
</evidence>
<proteinExistence type="predicted"/>
<feature type="region of interest" description="Disordered" evidence="1">
    <location>
        <begin position="26"/>
        <end position="50"/>
    </location>
</feature>
<name>A0AAE4R6B3_9ACTN</name>
<dbReference type="AlphaFoldDB" id="A0AAE4R6B3"/>
<comment type="caution">
    <text evidence="3">The sequence shown here is derived from an EMBL/GenBank/DDBJ whole genome shotgun (WGS) entry which is preliminary data.</text>
</comment>
<dbReference type="EMBL" id="JAWLKH010000030">
    <property type="protein sequence ID" value="MDV6314285.1"/>
    <property type="molecule type" value="Genomic_DNA"/>
</dbReference>
<reference evidence="3 4" key="1">
    <citation type="submission" date="2023-10" db="EMBL/GenBank/DDBJ databases">
        <title>Development of a sustainable strategy for remediation of hydrocarbon-contaminated territories based on the waste exchange concept.</title>
        <authorList>
            <person name="Krivoruchko A."/>
        </authorList>
    </citation>
    <scope>NUCLEOTIDE SEQUENCE</scope>
    <source>
        <strain evidence="2 4">IEGM 1266</strain>
        <strain evidence="3">IEGM 1279</strain>
    </source>
</reference>
<evidence type="ECO:0000313" key="2">
    <source>
        <dbReference type="EMBL" id="MDV6308411.1"/>
    </source>
</evidence>
<keyword evidence="4" id="KW-1185">Reference proteome</keyword>
<gene>
    <name evidence="2" type="ORF">R3P94_13975</name>
    <name evidence="3" type="ORF">R3Q15_20785</name>
</gene>
<dbReference type="EMBL" id="JAWLKI010000014">
    <property type="protein sequence ID" value="MDV6308411.1"/>
    <property type="molecule type" value="Genomic_DNA"/>
</dbReference>
<evidence type="ECO:0000313" key="3">
    <source>
        <dbReference type="EMBL" id="MDV6314285.1"/>
    </source>
</evidence>
<dbReference type="Proteomes" id="UP001185779">
    <property type="component" value="Unassembled WGS sequence"/>
</dbReference>
<evidence type="ECO:0000313" key="5">
    <source>
        <dbReference type="Proteomes" id="UP001185922"/>
    </source>
</evidence>
<accession>A0AAE4R6B3</accession>
<sequence>MTLVRNWACEAQDVSTKLFDRFPYRPSSTRDTATLGAERASAPEGRERRW</sequence>
<evidence type="ECO:0000256" key="1">
    <source>
        <dbReference type="SAM" id="MobiDB-lite"/>
    </source>
</evidence>
<organism evidence="3 5">
    <name type="scientific">Gordonia amicalis</name>
    <dbReference type="NCBI Taxonomy" id="89053"/>
    <lineage>
        <taxon>Bacteria</taxon>
        <taxon>Bacillati</taxon>
        <taxon>Actinomycetota</taxon>
        <taxon>Actinomycetes</taxon>
        <taxon>Mycobacteriales</taxon>
        <taxon>Gordoniaceae</taxon>
        <taxon>Gordonia</taxon>
    </lineage>
</organism>
<protein>
    <submittedName>
        <fullName evidence="3">Uncharacterized protein</fullName>
    </submittedName>
</protein>
<dbReference type="Proteomes" id="UP001185922">
    <property type="component" value="Unassembled WGS sequence"/>
</dbReference>